<sequence length="211" mass="24529">MLISSVLFAQNESAYLSIGKPWFPDKYNNHNNFSIGFNYQNAFVQSFAFTFIADYAQSDDFPKFAKNEVQLNAFLLDQNSTDIVSNSLWSKIKTIRFGGEMNYMFVNNKRFSFSFNAGAGHFFSQSSSHDLQSFTYNLETREILSYQNKISSEKLNSFYYSLGIQFQYCIYKDYFIGLQPFYFMPIGEKQINSIPVYPSYYNLTLNIGKKS</sequence>
<protein>
    <recommendedName>
        <fullName evidence="3">Outer membrane protein beta-barrel domain-containing protein</fullName>
    </recommendedName>
</protein>
<reference evidence="2" key="1">
    <citation type="submission" date="2016-11" db="EMBL/GenBank/DDBJ databases">
        <authorList>
            <person name="Varghese N."/>
            <person name="Submissions S."/>
        </authorList>
    </citation>
    <scope>NUCLEOTIDE SEQUENCE [LARGE SCALE GENOMIC DNA]</scope>
    <source>
        <strain evidence="2">DSM 3661</strain>
    </source>
</reference>
<evidence type="ECO:0000313" key="2">
    <source>
        <dbReference type="Proteomes" id="UP000184260"/>
    </source>
</evidence>
<dbReference type="AlphaFoldDB" id="A0A1M7IMX0"/>
<gene>
    <name evidence="1" type="ORF">SAMN05443669_103537</name>
</gene>
<dbReference type="Proteomes" id="UP000184260">
    <property type="component" value="Unassembled WGS sequence"/>
</dbReference>
<organism evidence="1 2">
    <name type="scientific">Flavobacterium xanthum</name>
    <dbReference type="NCBI Taxonomy" id="69322"/>
    <lineage>
        <taxon>Bacteria</taxon>
        <taxon>Pseudomonadati</taxon>
        <taxon>Bacteroidota</taxon>
        <taxon>Flavobacteriia</taxon>
        <taxon>Flavobacteriales</taxon>
        <taxon>Flavobacteriaceae</taxon>
        <taxon>Flavobacterium</taxon>
    </lineage>
</organism>
<evidence type="ECO:0008006" key="3">
    <source>
        <dbReference type="Google" id="ProtNLM"/>
    </source>
</evidence>
<evidence type="ECO:0000313" key="1">
    <source>
        <dbReference type="EMBL" id="SHM42080.1"/>
    </source>
</evidence>
<accession>A0A1M7IMX0</accession>
<keyword evidence="2" id="KW-1185">Reference proteome</keyword>
<proteinExistence type="predicted"/>
<name>A0A1M7IMX0_9FLAO</name>
<dbReference type="EMBL" id="FRBU01000035">
    <property type="protein sequence ID" value="SHM42080.1"/>
    <property type="molecule type" value="Genomic_DNA"/>
</dbReference>